<evidence type="ECO:0000256" key="2">
    <source>
        <dbReference type="ARBA" id="ARBA00004286"/>
    </source>
</evidence>
<evidence type="ECO:0000256" key="12">
    <source>
        <dbReference type="ARBA" id="ARBA00023125"/>
    </source>
</evidence>
<keyword evidence="6" id="KW-0547">Nucleotide-binding</keyword>
<evidence type="ECO:0000259" key="23">
    <source>
        <dbReference type="PROSITE" id="PS50181"/>
    </source>
</evidence>
<proteinExistence type="inferred from homology"/>
<dbReference type="InterPro" id="IPR014016">
    <property type="entry name" value="UvrD-like_ATP-bd"/>
</dbReference>
<keyword evidence="12" id="KW-0238">DNA-binding</keyword>
<evidence type="ECO:0000256" key="16">
    <source>
        <dbReference type="ARBA" id="ARBA00034617"/>
    </source>
</evidence>
<dbReference type="InterPro" id="IPR014017">
    <property type="entry name" value="DNA_helicase_UvrD-like_C"/>
</dbReference>
<dbReference type="Proteomes" id="UP000233060">
    <property type="component" value="Unassembled WGS sequence"/>
</dbReference>
<comment type="catalytic activity">
    <reaction evidence="16">
        <text>Couples ATP hydrolysis with the unwinding of duplex DNA by translocating in the 3'-5' direction.</text>
        <dbReference type="EC" id="5.6.2.4"/>
    </reaction>
</comment>
<keyword evidence="9" id="KW-0378">Hydrolase</keyword>
<reference evidence="24" key="1">
    <citation type="submission" date="2025-08" db="UniProtKB">
        <authorList>
            <consortium name="Ensembl"/>
        </authorList>
    </citation>
    <scope>IDENTIFICATION</scope>
</reference>
<organism evidence="24 25">
    <name type="scientific">Cercocebus atys</name>
    <name type="common">Sooty mangabey</name>
    <name type="synonym">Cercocebus torquatus atys</name>
    <dbReference type="NCBI Taxonomy" id="9531"/>
    <lineage>
        <taxon>Eukaryota</taxon>
        <taxon>Metazoa</taxon>
        <taxon>Chordata</taxon>
        <taxon>Craniata</taxon>
        <taxon>Vertebrata</taxon>
        <taxon>Euteleostomi</taxon>
        <taxon>Mammalia</taxon>
        <taxon>Eutheria</taxon>
        <taxon>Euarchontoglires</taxon>
        <taxon>Primates</taxon>
        <taxon>Haplorrhini</taxon>
        <taxon>Catarrhini</taxon>
        <taxon>Cercopithecidae</taxon>
        <taxon>Cercopithecinae</taxon>
        <taxon>Cercocebus</taxon>
    </lineage>
</organism>
<dbReference type="GO" id="GO:0031297">
    <property type="term" value="P:replication fork processing"/>
    <property type="evidence" value="ECO:0007669"/>
    <property type="project" value="TreeGrafter"/>
</dbReference>
<feature type="compositionally biased region" description="Polar residues" evidence="22">
    <location>
        <begin position="1"/>
        <end position="14"/>
    </location>
</feature>
<feature type="compositionally biased region" description="Basic and acidic residues" evidence="22">
    <location>
        <begin position="86"/>
        <end position="98"/>
    </location>
</feature>
<evidence type="ECO:0000256" key="14">
    <source>
        <dbReference type="ARBA" id="ARBA00023235"/>
    </source>
</evidence>
<keyword evidence="14" id="KW-0413">Isomerase</keyword>
<dbReference type="PANTHER" id="PTHR11070:SF30">
    <property type="entry name" value="F-BOX DNA HELICASE 1"/>
    <property type="match status" value="1"/>
</dbReference>
<dbReference type="Ensembl" id="ENSCATT00000047986.1">
    <property type="protein sequence ID" value="ENSCATP00000023766.1"/>
    <property type="gene ID" value="ENSCATG00000035430.1"/>
</dbReference>
<evidence type="ECO:0000256" key="21">
    <source>
        <dbReference type="ARBA" id="ARBA00079567"/>
    </source>
</evidence>
<evidence type="ECO:0000256" key="17">
    <source>
        <dbReference type="ARBA" id="ARBA00034808"/>
    </source>
</evidence>
<dbReference type="InterPro" id="IPR036047">
    <property type="entry name" value="F-box-like_dom_sf"/>
</dbReference>
<evidence type="ECO:0000256" key="8">
    <source>
        <dbReference type="ARBA" id="ARBA00022786"/>
    </source>
</evidence>
<protein>
    <recommendedName>
        <fullName evidence="19">F-box DNA helicase 1</fullName>
        <ecNumber evidence="17">5.6.2.4</ecNumber>
    </recommendedName>
    <alternativeName>
        <fullName evidence="21">DNA 3'-5' helicase 1</fullName>
    </alternativeName>
    <alternativeName>
        <fullName evidence="20">F-box only protein 18</fullName>
    </alternativeName>
</protein>
<dbReference type="GO" id="GO:0005634">
    <property type="term" value="C:nucleus"/>
    <property type="evidence" value="ECO:0007669"/>
    <property type="project" value="UniProtKB-SubCell"/>
</dbReference>
<evidence type="ECO:0000256" key="20">
    <source>
        <dbReference type="ARBA" id="ARBA00075040"/>
    </source>
</evidence>
<evidence type="ECO:0000256" key="3">
    <source>
        <dbReference type="ARBA" id="ARBA00004906"/>
    </source>
</evidence>
<dbReference type="InterPro" id="IPR000212">
    <property type="entry name" value="DNA_helicase_UvrD/REP"/>
</dbReference>
<dbReference type="GO" id="GO:0016787">
    <property type="term" value="F:hydrolase activity"/>
    <property type="evidence" value="ECO:0007669"/>
    <property type="project" value="UniProtKB-KW"/>
</dbReference>
<dbReference type="Bgee" id="ENSCATG00000035430">
    <property type="expression patterns" value="Expressed in liver and 12 other cell types or tissues"/>
</dbReference>
<sequence length="865" mass="97140">MAKSNSVGQDSCQDSEGDMIFPAESSCALPQEGSGEAWLGSSGSAPPSRKRSRSSEEESNQATGTSRWDGVSKKAPRHHLTVPCTRPREARQEAEDSTSRLSVESGETDQDAGDMGPDPLPDSYYGLLGTLPCQEAPSHICSLPSEVLRHVFAFLPVEDLYWNLSLVCHLWREIISDPLFIPWKKLYHRYLMNEEQAVSKVDGILSNCGIEKESDLCVLNLIRYTATTKCSPSVDPERVLWSLRDHPLLPEAEACVRQHLPDLYAAAGGVNVWALVAAVVLLSSSVNDIQRLLFCLRRPSSTVTMPDVTETLYCIAVLLYAMREKGINISNRIHYNIFYCLYLQENSCTQATKVKEEPSVWPGKKTIQLTHEQQLILNHKMEPLQVVKIMAFAGTGKTSTLNGVLEASRLWDNMRKLGECTEEAYQMTHDGYLKLWQLSKPLLASFDAIFVDEAQDCTPAIMNIVLSQPCGKIFVGDPHQQIYTFRGAVNALFTVPHTHVFYLTQSFRFGVEIAYVGATILDVCKRVRKKTLVGGNHQSGIRGDAKGQVALLSRTNANVFDEAVRVTEGEVPSRIHLIGGIKSFGLDRIIDIWILLQPEEERRKQNLVIKDRFIRRWVHKEGFSGFKRYVTAAEDKELEAKIAVVEKYNIRIPELVQRIEKCHIEDLDFAEMESRHVGQAAPELPTSEYILGTVHKAKGLEFDTVHVLDDFVKVPCARHNLPQLPHFRVESFSEDEWNLLYVAVTRAKKRLIMTKSLENILTLAGEYFLQAELTSNVLKTGVVRCCVGQCNNAIPVDTVLTMKKLPITYSNRKENKGGYLCHSCAEQRIGPLAFLTASPEQVRAMERTVENIVLPRHEALLFLVF</sequence>
<keyword evidence="7" id="KW-0227">DNA damage</keyword>
<evidence type="ECO:0000313" key="24">
    <source>
        <dbReference type="Ensembl" id="ENSCATP00000023766.1"/>
    </source>
</evidence>
<dbReference type="PROSITE" id="PS50181">
    <property type="entry name" value="FBOX"/>
    <property type="match status" value="1"/>
</dbReference>
<evidence type="ECO:0000313" key="25">
    <source>
        <dbReference type="Proteomes" id="UP000233060"/>
    </source>
</evidence>
<comment type="similarity">
    <text evidence="4">Belongs to the helicase family. UvrD subfamily.</text>
</comment>
<dbReference type="CDD" id="cd22095">
    <property type="entry name" value="F-box_FBXO18"/>
    <property type="match status" value="1"/>
</dbReference>
<dbReference type="PANTHER" id="PTHR11070">
    <property type="entry name" value="UVRD / RECB / PCRA DNA HELICASE FAMILY MEMBER"/>
    <property type="match status" value="1"/>
</dbReference>
<keyword evidence="5" id="KW-0158">Chromosome</keyword>
<comment type="catalytic activity">
    <reaction evidence="18">
        <text>ATP + H2O = ADP + phosphate + H(+)</text>
        <dbReference type="Rhea" id="RHEA:13065"/>
        <dbReference type="ChEBI" id="CHEBI:15377"/>
        <dbReference type="ChEBI" id="CHEBI:15378"/>
        <dbReference type="ChEBI" id="CHEBI:30616"/>
        <dbReference type="ChEBI" id="CHEBI:43474"/>
        <dbReference type="ChEBI" id="CHEBI:456216"/>
        <dbReference type="EC" id="5.6.2.4"/>
    </reaction>
</comment>
<evidence type="ECO:0000256" key="5">
    <source>
        <dbReference type="ARBA" id="ARBA00022454"/>
    </source>
</evidence>
<dbReference type="GeneTree" id="ENSGT00390000011669"/>
<dbReference type="GO" id="GO:0043138">
    <property type="term" value="F:3'-5' DNA helicase activity"/>
    <property type="evidence" value="ECO:0007669"/>
    <property type="project" value="UniProtKB-EC"/>
</dbReference>
<keyword evidence="13" id="KW-0234">DNA repair</keyword>
<dbReference type="GO" id="GO:0000724">
    <property type="term" value="P:double-strand break repair via homologous recombination"/>
    <property type="evidence" value="ECO:0007669"/>
    <property type="project" value="TreeGrafter"/>
</dbReference>
<accession>A0A2K5MEY8</accession>
<evidence type="ECO:0000256" key="10">
    <source>
        <dbReference type="ARBA" id="ARBA00022806"/>
    </source>
</evidence>
<evidence type="ECO:0000256" key="7">
    <source>
        <dbReference type="ARBA" id="ARBA00022763"/>
    </source>
</evidence>
<dbReference type="Pfam" id="PF00580">
    <property type="entry name" value="UvrD-helicase"/>
    <property type="match status" value="1"/>
</dbReference>
<dbReference type="InterPro" id="IPR001810">
    <property type="entry name" value="F-box_dom"/>
</dbReference>
<comment type="pathway">
    <text evidence="3">Protein modification; protein ubiquitination.</text>
</comment>
<reference evidence="24" key="2">
    <citation type="submission" date="2025-09" db="UniProtKB">
        <authorList>
            <consortium name="Ensembl"/>
        </authorList>
    </citation>
    <scope>IDENTIFICATION</scope>
</reference>
<name>A0A2K5MEY8_CERAT</name>
<dbReference type="CDD" id="cd18786">
    <property type="entry name" value="SF1_C"/>
    <property type="match status" value="1"/>
</dbReference>
<evidence type="ECO:0000256" key="1">
    <source>
        <dbReference type="ARBA" id="ARBA00004123"/>
    </source>
</evidence>
<evidence type="ECO:0000256" key="19">
    <source>
        <dbReference type="ARBA" id="ARBA00071173"/>
    </source>
</evidence>
<evidence type="ECO:0000256" key="22">
    <source>
        <dbReference type="SAM" id="MobiDB-lite"/>
    </source>
</evidence>
<dbReference type="GO" id="GO:0005524">
    <property type="term" value="F:ATP binding"/>
    <property type="evidence" value="ECO:0007669"/>
    <property type="project" value="UniProtKB-KW"/>
</dbReference>
<gene>
    <name evidence="24" type="primary">FBH1</name>
</gene>
<dbReference type="SUPFAM" id="SSF52540">
    <property type="entry name" value="P-loop containing nucleoside triphosphate hydrolases"/>
    <property type="match status" value="1"/>
</dbReference>
<dbReference type="Pfam" id="PF13361">
    <property type="entry name" value="UvrD_C"/>
    <property type="match status" value="1"/>
</dbReference>
<evidence type="ECO:0000256" key="15">
    <source>
        <dbReference type="ARBA" id="ARBA00023242"/>
    </source>
</evidence>
<keyword evidence="10" id="KW-0347">Helicase</keyword>
<evidence type="ECO:0000256" key="9">
    <source>
        <dbReference type="ARBA" id="ARBA00022801"/>
    </source>
</evidence>
<dbReference type="SUPFAM" id="SSF81383">
    <property type="entry name" value="F-box domain"/>
    <property type="match status" value="1"/>
</dbReference>
<dbReference type="GO" id="GO:0005694">
    <property type="term" value="C:chromosome"/>
    <property type="evidence" value="ECO:0007669"/>
    <property type="project" value="UniProtKB-SubCell"/>
</dbReference>
<dbReference type="Gene3D" id="3.40.50.300">
    <property type="entry name" value="P-loop containing nucleotide triphosphate hydrolases"/>
    <property type="match status" value="2"/>
</dbReference>
<evidence type="ECO:0000256" key="11">
    <source>
        <dbReference type="ARBA" id="ARBA00022840"/>
    </source>
</evidence>
<evidence type="ECO:0000256" key="6">
    <source>
        <dbReference type="ARBA" id="ARBA00022741"/>
    </source>
</evidence>
<keyword evidence="8" id="KW-0833">Ubl conjugation pathway</keyword>
<feature type="domain" description="F-box" evidence="23">
    <location>
        <begin position="137"/>
        <end position="186"/>
    </location>
</feature>
<feature type="region of interest" description="Disordered" evidence="22">
    <location>
        <begin position="1"/>
        <end position="119"/>
    </location>
</feature>
<evidence type="ECO:0000256" key="13">
    <source>
        <dbReference type="ARBA" id="ARBA00023204"/>
    </source>
</evidence>
<comment type="subcellular location">
    <subcellularLocation>
        <location evidence="2">Chromosome</location>
    </subcellularLocation>
    <subcellularLocation>
        <location evidence="1">Nucleus</location>
    </subcellularLocation>
</comment>
<dbReference type="InterPro" id="IPR027417">
    <property type="entry name" value="P-loop_NTPase"/>
</dbReference>
<keyword evidence="11" id="KW-0067">ATP-binding</keyword>
<dbReference type="GO" id="GO:0003677">
    <property type="term" value="F:DNA binding"/>
    <property type="evidence" value="ECO:0007669"/>
    <property type="project" value="UniProtKB-KW"/>
</dbReference>
<evidence type="ECO:0000256" key="18">
    <source>
        <dbReference type="ARBA" id="ARBA00048988"/>
    </source>
</evidence>
<evidence type="ECO:0000256" key="4">
    <source>
        <dbReference type="ARBA" id="ARBA00009922"/>
    </source>
</evidence>
<keyword evidence="25" id="KW-1185">Reference proteome</keyword>
<dbReference type="AlphaFoldDB" id="A0A2K5MEY8"/>
<keyword evidence="15" id="KW-0539">Nucleus</keyword>
<dbReference type="Pfam" id="PF12937">
    <property type="entry name" value="F-box-like"/>
    <property type="match status" value="1"/>
</dbReference>
<dbReference type="FunFam" id="1.20.1280.50:FF:000011">
    <property type="entry name" value="F-box DNA helicase 1"/>
    <property type="match status" value="1"/>
</dbReference>
<dbReference type="Gene3D" id="1.20.1280.50">
    <property type="match status" value="1"/>
</dbReference>
<dbReference type="EC" id="5.6.2.4" evidence="17"/>